<reference evidence="5" key="1">
    <citation type="submission" date="2025-08" db="UniProtKB">
        <authorList>
            <consortium name="RefSeq"/>
        </authorList>
    </citation>
    <scope>IDENTIFICATION</scope>
    <source>
        <tissue evidence="5">Gonads</tissue>
    </source>
</reference>
<organism evidence="4 5">
    <name type="scientific">Sitophilus oryzae</name>
    <name type="common">Rice weevil</name>
    <name type="synonym">Curculio oryzae</name>
    <dbReference type="NCBI Taxonomy" id="7048"/>
    <lineage>
        <taxon>Eukaryota</taxon>
        <taxon>Metazoa</taxon>
        <taxon>Ecdysozoa</taxon>
        <taxon>Arthropoda</taxon>
        <taxon>Hexapoda</taxon>
        <taxon>Insecta</taxon>
        <taxon>Pterygota</taxon>
        <taxon>Neoptera</taxon>
        <taxon>Endopterygota</taxon>
        <taxon>Coleoptera</taxon>
        <taxon>Polyphaga</taxon>
        <taxon>Cucujiformia</taxon>
        <taxon>Curculionidae</taxon>
        <taxon>Dryophthorinae</taxon>
        <taxon>Sitophilus</taxon>
    </lineage>
</organism>
<protein>
    <submittedName>
        <fullName evidence="5">Uncharacterized protein LOC115891682</fullName>
    </submittedName>
</protein>
<feature type="compositionally biased region" description="Gly residues" evidence="1">
    <location>
        <begin position="215"/>
        <end position="228"/>
    </location>
</feature>
<dbReference type="Pfam" id="PF07898">
    <property type="entry name" value="DUF1676"/>
    <property type="match status" value="1"/>
</dbReference>
<evidence type="ECO:0000256" key="3">
    <source>
        <dbReference type="SAM" id="SignalP"/>
    </source>
</evidence>
<dbReference type="Proteomes" id="UP000504635">
    <property type="component" value="Unplaced"/>
</dbReference>
<keyword evidence="2" id="KW-1133">Transmembrane helix</keyword>
<keyword evidence="3" id="KW-0732">Signal</keyword>
<feature type="region of interest" description="Disordered" evidence="1">
    <location>
        <begin position="209"/>
        <end position="230"/>
    </location>
</feature>
<accession>A0A6J2YZ36</accession>
<dbReference type="InterPro" id="IPR012464">
    <property type="entry name" value="DUF1676"/>
</dbReference>
<evidence type="ECO:0000313" key="5">
    <source>
        <dbReference type="RefSeq" id="XP_030768085.1"/>
    </source>
</evidence>
<dbReference type="OrthoDB" id="6622274at2759"/>
<feature type="signal peptide" evidence="3">
    <location>
        <begin position="1"/>
        <end position="19"/>
    </location>
</feature>
<dbReference type="FunCoup" id="A0A6J2YZ36">
    <property type="interactions" value="26"/>
</dbReference>
<gene>
    <name evidence="5" type="primary">LOC115891682</name>
</gene>
<dbReference type="PANTHER" id="PTHR21879:SF12">
    <property type="entry name" value="OSIRIS 12"/>
    <property type="match status" value="1"/>
</dbReference>
<dbReference type="GeneID" id="115891682"/>
<proteinExistence type="predicted"/>
<evidence type="ECO:0000313" key="4">
    <source>
        <dbReference type="Proteomes" id="UP000504635"/>
    </source>
</evidence>
<name>A0A6J2YZ36_SITOR</name>
<dbReference type="GO" id="GO:0016020">
    <property type="term" value="C:membrane"/>
    <property type="evidence" value="ECO:0007669"/>
    <property type="project" value="TreeGrafter"/>
</dbReference>
<dbReference type="AlphaFoldDB" id="A0A6J2YZ36"/>
<feature type="transmembrane region" description="Helical" evidence="2">
    <location>
        <begin position="154"/>
        <end position="176"/>
    </location>
</feature>
<keyword evidence="4" id="KW-1185">Reference proteome</keyword>
<evidence type="ECO:0000256" key="2">
    <source>
        <dbReference type="SAM" id="Phobius"/>
    </source>
</evidence>
<sequence length="249" mass="26408">MRIPALFLLFCAATATISAETNSIEGAGFRALLKVYDECGSASGGFSTCLKKKAITFLDRLGRMEKLSILDGVALVKSPGDQAQEIHSNLVTENEIDKNLPRSIEDKDAALNTMLMDKASSILSSRTIEISVPKVSELIEEGRGGKMKDMMGGMMMAIAAKMAALIPIAIAGLFLLAGKALVTAKIALLISGIIALKKLFAAKHQHHTAHSSGWTSGGGGGWQPSGGGWDRRSIEEAQRAAAYKAYKQA</sequence>
<feature type="chain" id="PRO_5026874165" evidence="3">
    <location>
        <begin position="20"/>
        <end position="249"/>
    </location>
</feature>
<dbReference type="PANTHER" id="PTHR21879">
    <property type="entry name" value="FI03362P-RELATED-RELATED"/>
    <property type="match status" value="1"/>
</dbReference>
<dbReference type="KEGG" id="soy:115891682"/>
<dbReference type="RefSeq" id="XP_030768085.1">
    <property type="nucleotide sequence ID" value="XM_030912225.1"/>
</dbReference>
<evidence type="ECO:0000256" key="1">
    <source>
        <dbReference type="SAM" id="MobiDB-lite"/>
    </source>
</evidence>
<keyword evidence="2" id="KW-0472">Membrane</keyword>
<keyword evidence="2" id="KW-0812">Transmembrane</keyword>
<dbReference type="InParanoid" id="A0A6J2YZ36"/>